<gene>
    <name evidence="2" type="ORF">IWZ03DRAFT_443538</name>
</gene>
<evidence type="ECO:0000313" key="3">
    <source>
        <dbReference type="Proteomes" id="UP001363622"/>
    </source>
</evidence>
<organism evidence="2 3">
    <name type="scientific">Phyllosticta citriasiana</name>
    <dbReference type="NCBI Taxonomy" id="595635"/>
    <lineage>
        <taxon>Eukaryota</taxon>
        <taxon>Fungi</taxon>
        <taxon>Dikarya</taxon>
        <taxon>Ascomycota</taxon>
        <taxon>Pezizomycotina</taxon>
        <taxon>Dothideomycetes</taxon>
        <taxon>Dothideomycetes incertae sedis</taxon>
        <taxon>Botryosphaeriales</taxon>
        <taxon>Phyllostictaceae</taxon>
        <taxon>Phyllosticta</taxon>
    </lineage>
</organism>
<reference evidence="2 3" key="1">
    <citation type="submission" date="2024-04" db="EMBL/GenBank/DDBJ databases">
        <title>Phyllosticta paracitricarpa is synonymous to the EU quarantine fungus P. citricarpa based on phylogenomic analyses.</title>
        <authorList>
            <consortium name="Lawrence Berkeley National Laboratory"/>
            <person name="Van Ingen-Buijs V.A."/>
            <person name="Van Westerhoven A.C."/>
            <person name="Haridas S."/>
            <person name="Skiadas P."/>
            <person name="Martin F."/>
            <person name="Groenewald J.Z."/>
            <person name="Crous P.W."/>
            <person name="Seidl M.F."/>
        </authorList>
    </citation>
    <scope>NUCLEOTIDE SEQUENCE [LARGE SCALE GENOMIC DNA]</scope>
    <source>
        <strain evidence="2 3">CBS 123371</strain>
    </source>
</reference>
<dbReference type="EMBL" id="JBBPHU010000008">
    <property type="protein sequence ID" value="KAK7514852.1"/>
    <property type="molecule type" value="Genomic_DNA"/>
</dbReference>
<proteinExistence type="predicted"/>
<feature type="non-terminal residue" evidence="2">
    <location>
        <position position="1"/>
    </location>
</feature>
<protein>
    <submittedName>
        <fullName evidence="2">Uncharacterized protein</fullName>
    </submittedName>
</protein>
<name>A0ABR1KHE2_9PEZI</name>
<evidence type="ECO:0000313" key="2">
    <source>
        <dbReference type="EMBL" id="KAK7514852.1"/>
    </source>
</evidence>
<accession>A0ABR1KHE2</accession>
<dbReference type="Proteomes" id="UP001363622">
    <property type="component" value="Unassembled WGS sequence"/>
</dbReference>
<feature type="coiled-coil region" evidence="1">
    <location>
        <begin position="153"/>
        <end position="180"/>
    </location>
</feature>
<evidence type="ECO:0000256" key="1">
    <source>
        <dbReference type="SAM" id="Coils"/>
    </source>
</evidence>
<comment type="caution">
    <text evidence="2">The sequence shown here is derived from an EMBL/GenBank/DDBJ whole genome shotgun (WGS) entry which is preliminary data.</text>
</comment>
<sequence>HHLYTPPNLITAVVDLTSPSRQGSITCTHDSPCFALKKSLAFQKNAKANHLFPVVFCEEKEHHKRLVPPESNVFNMSSSSFLNAPGSTPRPRHAVPATPVTHPNTTRFHNACHRIMTIAGQEEGSQIVSEIHACIGFSAQVDSEKFYALQAEYEDLYGKYSGLKKAYDEQEEELAVAREQAGLAPKPKPKDLVTPLMKAPDRFDGETESVLLNFIKFRSDIASVFQIDARFYPTDEDRAAYMIDRLEGHALNTLYSSAKSMGKDLEKLTVAEIVGILEEHFGPENSSDPHRALVLDVRRQHQQGR</sequence>
<keyword evidence="1" id="KW-0175">Coiled coil</keyword>
<keyword evidence="3" id="KW-1185">Reference proteome</keyword>